<name>A0A2K1KXE6_PHYPA</name>
<protein>
    <submittedName>
        <fullName evidence="1 2">Uncharacterized protein</fullName>
    </submittedName>
</protein>
<organism evidence="1">
    <name type="scientific">Physcomitrium patens</name>
    <name type="common">Spreading-leaved earth moss</name>
    <name type="synonym">Physcomitrella patens</name>
    <dbReference type="NCBI Taxonomy" id="3218"/>
    <lineage>
        <taxon>Eukaryota</taxon>
        <taxon>Viridiplantae</taxon>
        <taxon>Streptophyta</taxon>
        <taxon>Embryophyta</taxon>
        <taxon>Bryophyta</taxon>
        <taxon>Bryophytina</taxon>
        <taxon>Bryopsida</taxon>
        <taxon>Funariidae</taxon>
        <taxon>Funariales</taxon>
        <taxon>Funariaceae</taxon>
        <taxon>Physcomitrium</taxon>
    </lineage>
</organism>
<dbReference type="Gramene" id="Pp3c3_36221V3.1">
    <property type="protein sequence ID" value="PAC:32941738.CDS.1"/>
    <property type="gene ID" value="Pp3c3_36221"/>
</dbReference>
<dbReference type="EnsemblPlants" id="Pp3c3_36221V3.1">
    <property type="protein sequence ID" value="PAC:32941738.CDS.1"/>
    <property type="gene ID" value="Pp3c3_36221"/>
</dbReference>
<dbReference type="Proteomes" id="UP000006727">
    <property type="component" value="Chromosome 3"/>
</dbReference>
<dbReference type="AlphaFoldDB" id="A0A2K1KXE6"/>
<keyword evidence="3" id="KW-1185">Reference proteome</keyword>
<accession>A0A2K1KXE6</accession>
<dbReference type="InParanoid" id="A0A2K1KXE6"/>
<reference evidence="2" key="3">
    <citation type="submission" date="2020-12" db="UniProtKB">
        <authorList>
            <consortium name="EnsemblPlants"/>
        </authorList>
    </citation>
    <scope>IDENTIFICATION</scope>
</reference>
<dbReference type="EMBL" id="ABEU02000003">
    <property type="protein sequence ID" value="PNR58457.1"/>
    <property type="molecule type" value="Genomic_DNA"/>
</dbReference>
<evidence type="ECO:0000313" key="1">
    <source>
        <dbReference type="EMBL" id="PNR58457.1"/>
    </source>
</evidence>
<reference evidence="1 3" key="1">
    <citation type="journal article" date="2008" name="Science">
        <title>The Physcomitrella genome reveals evolutionary insights into the conquest of land by plants.</title>
        <authorList>
            <person name="Rensing S."/>
            <person name="Lang D."/>
            <person name="Zimmer A."/>
            <person name="Terry A."/>
            <person name="Salamov A."/>
            <person name="Shapiro H."/>
            <person name="Nishiyama T."/>
            <person name="Perroud P.-F."/>
            <person name="Lindquist E."/>
            <person name="Kamisugi Y."/>
            <person name="Tanahashi T."/>
            <person name="Sakakibara K."/>
            <person name="Fujita T."/>
            <person name="Oishi K."/>
            <person name="Shin-I T."/>
            <person name="Kuroki Y."/>
            <person name="Toyoda A."/>
            <person name="Suzuki Y."/>
            <person name="Hashimoto A."/>
            <person name="Yamaguchi K."/>
            <person name="Sugano A."/>
            <person name="Kohara Y."/>
            <person name="Fujiyama A."/>
            <person name="Anterola A."/>
            <person name="Aoki S."/>
            <person name="Ashton N."/>
            <person name="Barbazuk W.B."/>
            <person name="Barker E."/>
            <person name="Bennetzen J."/>
            <person name="Bezanilla M."/>
            <person name="Blankenship R."/>
            <person name="Cho S.H."/>
            <person name="Dutcher S."/>
            <person name="Estelle M."/>
            <person name="Fawcett J.A."/>
            <person name="Gundlach H."/>
            <person name="Hanada K."/>
            <person name="Heyl A."/>
            <person name="Hicks K.A."/>
            <person name="Hugh J."/>
            <person name="Lohr M."/>
            <person name="Mayer K."/>
            <person name="Melkozernov A."/>
            <person name="Murata T."/>
            <person name="Nelson D."/>
            <person name="Pils B."/>
            <person name="Prigge M."/>
            <person name="Reiss B."/>
            <person name="Renner T."/>
            <person name="Rombauts S."/>
            <person name="Rushton P."/>
            <person name="Sanderfoot A."/>
            <person name="Schween G."/>
            <person name="Shiu S.-H."/>
            <person name="Stueber K."/>
            <person name="Theodoulou F.L."/>
            <person name="Tu H."/>
            <person name="Van de Peer Y."/>
            <person name="Verrier P.J."/>
            <person name="Waters E."/>
            <person name="Wood A."/>
            <person name="Yang L."/>
            <person name="Cove D."/>
            <person name="Cuming A."/>
            <person name="Hasebe M."/>
            <person name="Lucas S."/>
            <person name="Mishler D.B."/>
            <person name="Reski R."/>
            <person name="Grigoriev I."/>
            <person name="Quatrano R.S."/>
            <person name="Boore J.L."/>
        </authorList>
    </citation>
    <scope>NUCLEOTIDE SEQUENCE [LARGE SCALE GENOMIC DNA]</scope>
    <source>
        <strain evidence="2 3">cv. Gransden 2004</strain>
    </source>
</reference>
<sequence>MPASAKDLTLKPLRIHIYPKATTTIKPRHSTDAPLCNVWIYFPRRKGQYLFRAAAAILLARHFSSIQTPESG</sequence>
<proteinExistence type="predicted"/>
<evidence type="ECO:0000313" key="2">
    <source>
        <dbReference type="EnsemblPlants" id="PAC:32941738.CDS.1"/>
    </source>
</evidence>
<reference evidence="1 3" key="2">
    <citation type="journal article" date="2018" name="Plant J.">
        <title>The Physcomitrella patens chromosome-scale assembly reveals moss genome structure and evolution.</title>
        <authorList>
            <person name="Lang D."/>
            <person name="Ullrich K.K."/>
            <person name="Murat F."/>
            <person name="Fuchs J."/>
            <person name="Jenkins J."/>
            <person name="Haas F.B."/>
            <person name="Piednoel M."/>
            <person name="Gundlach H."/>
            <person name="Van Bel M."/>
            <person name="Meyberg R."/>
            <person name="Vives C."/>
            <person name="Morata J."/>
            <person name="Symeonidi A."/>
            <person name="Hiss M."/>
            <person name="Muchero W."/>
            <person name="Kamisugi Y."/>
            <person name="Saleh O."/>
            <person name="Blanc G."/>
            <person name="Decker E.L."/>
            <person name="van Gessel N."/>
            <person name="Grimwood J."/>
            <person name="Hayes R.D."/>
            <person name="Graham S.W."/>
            <person name="Gunter L.E."/>
            <person name="McDaniel S.F."/>
            <person name="Hoernstein S.N.W."/>
            <person name="Larsson A."/>
            <person name="Li F.W."/>
            <person name="Perroud P.F."/>
            <person name="Phillips J."/>
            <person name="Ranjan P."/>
            <person name="Rokshar D.S."/>
            <person name="Rothfels C.J."/>
            <person name="Schneider L."/>
            <person name="Shu S."/>
            <person name="Stevenson D.W."/>
            <person name="Thummler F."/>
            <person name="Tillich M."/>
            <person name="Villarreal Aguilar J.C."/>
            <person name="Widiez T."/>
            <person name="Wong G.K."/>
            <person name="Wymore A."/>
            <person name="Zhang Y."/>
            <person name="Zimmer A.D."/>
            <person name="Quatrano R.S."/>
            <person name="Mayer K.F.X."/>
            <person name="Goodstein D."/>
            <person name="Casacuberta J.M."/>
            <person name="Vandepoele K."/>
            <person name="Reski R."/>
            <person name="Cuming A.C."/>
            <person name="Tuskan G.A."/>
            <person name="Maumus F."/>
            <person name="Salse J."/>
            <person name="Schmutz J."/>
            <person name="Rensing S.A."/>
        </authorList>
    </citation>
    <scope>NUCLEOTIDE SEQUENCE [LARGE SCALE GENOMIC DNA]</scope>
    <source>
        <strain evidence="2 3">cv. Gransden 2004</strain>
    </source>
</reference>
<evidence type="ECO:0000313" key="3">
    <source>
        <dbReference type="Proteomes" id="UP000006727"/>
    </source>
</evidence>
<gene>
    <name evidence="1" type="ORF">PHYPA_005452</name>
</gene>